<keyword evidence="5" id="KW-0769">Symport</keyword>
<feature type="transmembrane region" description="Helical" evidence="8">
    <location>
        <begin position="256"/>
        <end position="278"/>
    </location>
</feature>
<dbReference type="Pfam" id="PF07690">
    <property type="entry name" value="MFS_1"/>
    <property type="match status" value="1"/>
</dbReference>
<evidence type="ECO:0000256" key="8">
    <source>
        <dbReference type="SAM" id="Phobius"/>
    </source>
</evidence>
<feature type="domain" description="Major facilitator superfamily (MFS) profile" evidence="9">
    <location>
        <begin position="8"/>
        <end position="412"/>
    </location>
</feature>
<evidence type="ECO:0000313" key="11">
    <source>
        <dbReference type="Proteomes" id="UP001326613"/>
    </source>
</evidence>
<organism evidence="10 11">
    <name type="scientific">Candidatus Trichorickettsia mobilis</name>
    <dbReference type="NCBI Taxonomy" id="1346319"/>
    <lineage>
        <taxon>Bacteria</taxon>
        <taxon>Pseudomonadati</taxon>
        <taxon>Pseudomonadota</taxon>
        <taxon>Alphaproteobacteria</taxon>
        <taxon>Rickettsiales</taxon>
        <taxon>Rickettsiaceae</taxon>
        <taxon>Rickettsieae</taxon>
        <taxon>Candidatus Trichorickettsia</taxon>
    </lineage>
</organism>
<evidence type="ECO:0000313" key="10">
    <source>
        <dbReference type="EMBL" id="WPY01258.1"/>
    </source>
</evidence>
<dbReference type="RefSeq" id="WP_323738044.1">
    <property type="nucleotide sequence ID" value="NZ_CP112932.1"/>
</dbReference>
<dbReference type="PROSITE" id="PS50850">
    <property type="entry name" value="MFS"/>
    <property type="match status" value="1"/>
</dbReference>
<feature type="transmembrane region" description="Helical" evidence="8">
    <location>
        <begin position="144"/>
        <end position="164"/>
    </location>
</feature>
<keyword evidence="11" id="KW-1185">Reference proteome</keyword>
<name>A0ABZ0UUC4_9RICK</name>
<feature type="transmembrane region" description="Helical" evidence="8">
    <location>
        <begin position="322"/>
        <end position="345"/>
    </location>
</feature>
<dbReference type="InterPro" id="IPR051084">
    <property type="entry name" value="H+-coupled_symporters"/>
</dbReference>
<keyword evidence="6 8" id="KW-1133">Transmembrane helix</keyword>
<evidence type="ECO:0000256" key="3">
    <source>
        <dbReference type="ARBA" id="ARBA00022475"/>
    </source>
</evidence>
<feature type="transmembrane region" description="Helical" evidence="8">
    <location>
        <begin position="20"/>
        <end position="39"/>
    </location>
</feature>
<dbReference type="InterPro" id="IPR011701">
    <property type="entry name" value="MFS"/>
</dbReference>
<protein>
    <submittedName>
        <fullName evidence="10">MFS transporter</fullName>
    </submittedName>
</protein>
<evidence type="ECO:0000256" key="6">
    <source>
        <dbReference type="ARBA" id="ARBA00022989"/>
    </source>
</evidence>
<evidence type="ECO:0000256" key="5">
    <source>
        <dbReference type="ARBA" id="ARBA00022847"/>
    </source>
</evidence>
<dbReference type="EMBL" id="CP112932">
    <property type="protein sequence ID" value="WPY01258.1"/>
    <property type="molecule type" value="Genomic_DNA"/>
</dbReference>
<feature type="transmembrane region" description="Helical" evidence="8">
    <location>
        <begin position="51"/>
        <end position="72"/>
    </location>
</feature>
<dbReference type="PANTHER" id="PTHR43528:SF1">
    <property type="entry name" value="ALPHA-KETOGLUTARATE PERMEASE"/>
    <property type="match status" value="1"/>
</dbReference>
<dbReference type="SUPFAM" id="SSF103473">
    <property type="entry name" value="MFS general substrate transporter"/>
    <property type="match status" value="1"/>
</dbReference>
<keyword evidence="4 8" id="KW-0812">Transmembrane</keyword>
<comment type="subcellular location">
    <subcellularLocation>
        <location evidence="1">Cell inner membrane</location>
        <topology evidence="1">Multi-pass membrane protein</topology>
    </subcellularLocation>
</comment>
<proteinExistence type="predicted"/>
<evidence type="ECO:0000256" key="1">
    <source>
        <dbReference type="ARBA" id="ARBA00004429"/>
    </source>
</evidence>
<gene>
    <name evidence="10" type="ORF">Trichorick_01166</name>
</gene>
<feature type="transmembrane region" description="Helical" evidence="8">
    <location>
        <begin position="228"/>
        <end position="250"/>
    </location>
</feature>
<feature type="transmembrane region" description="Helical" evidence="8">
    <location>
        <begin position="357"/>
        <end position="380"/>
    </location>
</feature>
<sequence>MSTTPKNKIIGALLGTIVEYYDYSLYGFSASVIAAKFFPNTDLLTSLANTFAVYAVAYLAKPLGALVFGRIGDYLGRKIALNFTIIGMVVPTVLIGLLPEYSTFGIWSTVILVLCRFIQGIFMAGEYDGAAIYVIEHLGAKYHYTASAITRTTGVIGLLLGIGATNFFNAHIFPEWGWRIPFLLSLPLALITLYYRRQLTETPDFQDAKRLQTPLRSIINLCQYQWQILLIVILIAGGFGVTYQVSIVFMKQYLPIVLAQTSLIISTFSVLLVICLGVSMPIAGLCADRFGAMIVIKISVCATIIACMLLSVAITYNMLNLALAACLLLATFIAPFNALAHGIIIKGFPVNERYRSISLGHACGGMLMSGTANYICLMFMKSFGWYLFPVIYVAAFAILSYIAISIYQSQFKSASRTSNLHNSYQPENTR</sequence>
<dbReference type="Gene3D" id="1.20.1250.20">
    <property type="entry name" value="MFS general substrate transporter like domains"/>
    <property type="match status" value="2"/>
</dbReference>
<dbReference type="Proteomes" id="UP001326613">
    <property type="component" value="Chromosome"/>
</dbReference>
<feature type="transmembrane region" description="Helical" evidence="8">
    <location>
        <begin position="176"/>
        <end position="195"/>
    </location>
</feature>
<evidence type="ECO:0000256" key="4">
    <source>
        <dbReference type="ARBA" id="ARBA00022692"/>
    </source>
</evidence>
<dbReference type="InterPro" id="IPR020846">
    <property type="entry name" value="MFS_dom"/>
</dbReference>
<accession>A0ABZ0UUC4</accession>
<reference evidence="10 11" key="1">
    <citation type="submission" date="2022-10" db="EMBL/GenBank/DDBJ databases">
        <title>Host association and intracellularity evolved multiple times independently in the Rickettsiales.</title>
        <authorList>
            <person name="Castelli M."/>
            <person name="Nardi T."/>
            <person name="Gammuto L."/>
            <person name="Bellinzona G."/>
            <person name="Sabaneyeva E."/>
            <person name="Potekhin A."/>
            <person name="Serra V."/>
            <person name="Petroni G."/>
            <person name="Sassera D."/>
        </authorList>
    </citation>
    <scope>NUCLEOTIDE SEQUENCE [LARGE SCALE GENOMIC DNA]</scope>
    <source>
        <strain evidence="10 11">Kr 154-4</strain>
    </source>
</reference>
<feature type="transmembrane region" description="Helical" evidence="8">
    <location>
        <begin position="79"/>
        <end position="98"/>
    </location>
</feature>
<evidence type="ECO:0000259" key="9">
    <source>
        <dbReference type="PROSITE" id="PS50850"/>
    </source>
</evidence>
<keyword evidence="2" id="KW-0813">Transport</keyword>
<feature type="transmembrane region" description="Helical" evidence="8">
    <location>
        <begin position="104"/>
        <end position="124"/>
    </location>
</feature>
<dbReference type="InterPro" id="IPR036259">
    <property type="entry name" value="MFS_trans_sf"/>
</dbReference>
<feature type="transmembrane region" description="Helical" evidence="8">
    <location>
        <begin position="386"/>
        <end position="407"/>
    </location>
</feature>
<feature type="transmembrane region" description="Helical" evidence="8">
    <location>
        <begin position="290"/>
        <end position="316"/>
    </location>
</feature>
<evidence type="ECO:0000256" key="7">
    <source>
        <dbReference type="ARBA" id="ARBA00023136"/>
    </source>
</evidence>
<keyword evidence="3" id="KW-1003">Cell membrane</keyword>
<evidence type="ECO:0000256" key="2">
    <source>
        <dbReference type="ARBA" id="ARBA00022448"/>
    </source>
</evidence>
<keyword evidence="7 8" id="KW-0472">Membrane</keyword>
<dbReference type="PANTHER" id="PTHR43528">
    <property type="entry name" value="ALPHA-KETOGLUTARATE PERMEASE"/>
    <property type="match status" value="1"/>
</dbReference>